<proteinExistence type="predicted"/>
<feature type="domain" description="C2H2-type" evidence="6">
    <location>
        <begin position="36"/>
        <end position="63"/>
    </location>
</feature>
<dbReference type="PROSITE" id="PS50157">
    <property type="entry name" value="ZINC_FINGER_C2H2_2"/>
    <property type="match status" value="1"/>
</dbReference>
<dbReference type="STRING" id="48701.ENSPMEP00000005782"/>
<organism evidence="7 8">
    <name type="scientific">Poecilia mexicana</name>
    <dbReference type="NCBI Taxonomy" id="48701"/>
    <lineage>
        <taxon>Eukaryota</taxon>
        <taxon>Metazoa</taxon>
        <taxon>Chordata</taxon>
        <taxon>Craniata</taxon>
        <taxon>Vertebrata</taxon>
        <taxon>Euteleostomi</taxon>
        <taxon>Actinopterygii</taxon>
        <taxon>Neopterygii</taxon>
        <taxon>Teleostei</taxon>
        <taxon>Neoteleostei</taxon>
        <taxon>Acanthomorphata</taxon>
        <taxon>Ovalentaria</taxon>
        <taxon>Atherinomorphae</taxon>
        <taxon>Cyprinodontiformes</taxon>
        <taxon>Poeciliidae</taxon>
        <taxon>Poeciliinae</taxon>
        <taxon>Poecilia</taxon>
    </lineage>
</organism>
<evidence type="ECO:0000259" key="6">
    <source>
        <dbReference type="PROSITE" id="PS50157"/>
    </source>
</evidence>
<dbReference type="SUPFAM" id="SSF57667">
    <property type="entry name" value="beta-beta-alpha zinc fingers"/>
    <property type="match status" value="1"/>
</dbReference>
<evidence type="ECO:0000256" key="2">
    <source>
        <dbReference type="ARBA" id="ARBA00022737"/>
    </source>
</evidence>
<sequence>QFKNGGNLSQYTTIYSGHKPHLCTTHIQIHTGEKAFSCKICGKHFNNSGNLSWHKNIHSGMTVHYLTKKSCLRHFNAQKFSQTMQVTTMEGSFLHILHENSLSLVCFYVTS</sequence>
<accession>A0A3B3WSP0</accession>
<protein>
    <recommendedName>
        <fullName evidence="6">C2H2-type domain-containing protein</fullName>
    </recommendedName>
</protein>
<dbReference type="Pfam" id="PF00096">
    <property type="entry name" value="zf-C2H2"/>
    <property type="match status" value="1"/>
</dbReference>
<dbReference type="Proteomes" id="UP000261480">
    <property type="component" value="Unplaced"/>
</dbReference>
<keyword evidence="3 5" id="KW-0863">Zinc-finger</keyword>
<keyword evidence="2" id="KW-0677">Repeat</keyword>
<keyword evidence="1" id="KW-0479">Metal-binding</keyword>
<reference evidence="7" key="2">
    <citation type="submission" date="2025-09" db="UniProtKB">
        <authorList>
            <consortium name="Ensembl"/>
        </authorList>
    </citation>
    <scope>IDENTIFICATION</scope>
</reference>
<evidence type="ECO:0000256" key="5">
    <source>
        <dbReference type="PROSITE-ProRule" id="PRU00042"/>
    </source>
</evidence>
<evidence type="ECO:0000313" key="8">
    <source>
        <dbReference type="Proteomes" id="UP000261480"/>
    </source>
</evidence>
<dbReference type="InterPro" id="IPR013087">
    <property type="entry name" value="Znf_C2H2_type"/>
</dbReference>
<dbReference type="Ensembl" id="ENSPMET00000006941.1">
    <property type="protein sequence ID" value="ENSPMEP00000005782.1"/>
    <property type="gene ID" value="ENSPMEG00000007197.1"/>
</dbReference>
<dbReference type="InterPro" id="IPR036236">
    <property type="entry name" value="Znf_C2H2_sf"/>
</dbReference>
<evidence type="ECO:0000256" key="1">
    <source>
        <dbReference type="ARBA" id="ARBA00022723"/>
    </source>
</evidence>
<reference evidence="7" key="1">
    <citation type="submission" date="2025-08" db="UniProtKB">
        <authorList>
            <consortium name="Ensembl"/>
        </authorList>
    </citation>
    <scope>IDENTIFICATION</scope>
</reference>
<keyword evidence="8" id="KW-1185">Reference proteome</keyword>
<evidence type="ECO:0000256" key="3">
    <source>
        <dbReference type="ARBA" id="ARBA00022771"/>
    </source>
</evidence>
<dbReference type="AlphaFoldDB" id="A0A3B3WSP0"/>
<dbReference type="SMART" id="SM00355">
    <property type="entry name" value="ZnF_C2H2"/>
    <property type="match status" value="1"/>
</dbReference>
<dbReference type="PROSITE" id="PS00028">
    <property type="entry name" value="ZINC_FINGER_C2H2_1"/>
    <property type="match status" value="1"/>
</dbReference>
<dbReference type="FunFam" id="3.30.160.60:FF:000690">
    <property type="entry name" value="Zinc finger protein 354C"/>
    <property type="match status" value="1"/>
</dbReference>
<dbReference type="GO" id="GO:0008270">
    <property type="term" value="F:zinc ion binding"/>
    <property type="evidence" value="ECO:0007669"/>
    <property type="project" value="UniProtKB-KW"/>
</dbReference>
<evidence type="ECO:0000313" key="7">
    <source>
        <dbReference type="Ensembl" id="ENSPMEP00000005782.1"/>
    </source>
</evidence>
<keyword evidence="4" id="KW-0862">Zinc</keyword>
<name>A0A3B3WSP0_9TELE</name>
<evidence type="ECO:0000256" key="4">
    <source>
        <dbReference type="ARBA" id="ARBA00022833"/>
    </source>
</evidence>
<dbReference type="Gene3D" id="3.30.160.60">
    <property type="entry name" value="Classic Zinc Finger"/>
    <property type="match status" value="1"/>
</dbReference>